<accession>A0A8H6YE07</accession>
<keyword evidence="3" id="KW-1185">Reference proteome</keyword>
<dbReference type="Pfam" id="PF18758">
    <property type="entry name" value="KDZ"/>
    <property type="match status" value="1"/>
</dbReference>
<feature type="transmembrane region" description="Helical" evidence="1">
    <location>
        <begin position="47"/>
        <end position="68"/>
    </location>
</feature>
<organism evidence="2 3">
    <name type="scientific">Mycena venus</name>
    <dbReference type="NCBI Taxonomy" id="2733690"/>
    <lineage>
        <taxon>Eukaryota</taxon>
        <taxon>Fungi</taxon>
        <taxon>Dikarya</taxon>
        <taxon>Basidiomycota</taxon>
        <taxon>Agaricomycotina</taxon>
        <taxon>Agaricomycetes</taxon>
        <taxon>Agaricomycetidae</taxon>
        <taxon>Agaricales</taxon>
        <taxon>Marasmiineae</taxon>
        <taxon>Mycenaceae</taxon>
        <taxon>Mycena</taxon>
    </lineage>
</organism>
<reference evidence="2" key="1">
    <citation type="submission" date="2020-05" db="EMBL/GenBank/DDBJ databases">
        <title>Mycena genomes resolve the evolution of fungal bioluminescence.</title>
        <authorList>
            <person name="Tsai I.J."/>
        </authorList>
    </citation>
    <scope>NUCLEOTIDE SEQUENCE</scope>
    <source>
        <strain evidence="2">CCC161011</strain>
    </source>
</reference>
<evidence type="ECO:0000313" key="2">
    <source>
        <dbReference type="EMBL" id="KAF7356782.1"/>
    </source>
</evidence>
<dbReference type="AlphaFoldDB" id="A0A8H6YE07"/>
<sequence length="329" mass="38071">MFLANSKRTKGLQMTGIGGVTCSWHNMWRTNGIGDLQVGERQCNMDFILLATLIGFPLLWLVISYDIACQYARHFYKRMSVMPQKMRLQLAESDIWWKVPNFHLPAHKPKCHSAYSFHWTRGAGMMHGEGVEQNWSFSNGAAGPTRLMGPGSRQATLEDIFGFHNYDRLLAMHRVLPKRLAVNLKEATQHKASFDAFTKGLEEVRPQDVAEWREWVKRWDSKQHEDGKESSFELQEEVATLHEIQYRIAREEFICTDDGVEIEQEHTQGAFLTMGLEIEETQRRLTVDVRALKDPSASQKLAFTKRCTALLKRIHKFRQIQRIYTGDKV</sequence>
<evidence type="ECO:0000313" key="3">
    <source>
        <dbReference type="Proteomes" id="UP000620124"/>
    </source>
</evidence>
<evidence type="ECO:0000256" key="1">
    <source>
        <dbReference type="SAM" id="Phobius"/>
    </source>
</evidence>
<dbReference type="OrthoDB" id="2804062at2759"/>
<dbReference type="EMBL" id="JACAZI010000007">
    <property type="protein sequence ID" value="KAF7356782.1"/>
    <property type="molecule type" value="Genomic_DNA"/>
</dbReference>
<gene>
    <name evidence="2" type="ORF">MVEN_01013500</name>
</gene>
<dbReference type="Proteomes" id="UP000620124">
    <property type="component" value="Unassembled WGS sequence"/>
</dbReference>
<dbReference type="InterPro" id="IPR040521">
    <property type="entry name" value="KDZ"/>
</dbReference>
<keyword evidence="1" id="KW-0812">Transmembrane</keyword>
<proteinExistence type="predicted"/>
<name>A0A8H6YE07_9AGAR</name>
<dbReference type="PANTHER" id="PTHR33104:SF2">
    <property type="entry name" value="CXC3 LIKE CYSTEINE CLUSTER DOMAIN-CONTAINING PROTEIN"/>
    <property type="match status" value="1"/>
</dbReference>
<comment type="caution">
    <text evidence="2">The sequence shown here is derived from an EMBL/GenBank/DDBJ whole genome shotgun (WGS) entry which is preliminary data.</text>
</comment>
<dbReference type="PANTHER" id="PTHR33104">
    <property type="entry name" value="SI:DKEY-29D5.2"/>
    <property type="match status" value="1"/>
</dbReference>
<keyword evidence="1" id="KW-1133">Transmembrane helix</keyword>
<keyword evidence="1" id="KW-0472">Membrane</keyword>
<protein>
    <submittedName>
        <fullName evidence="2">Uncharacterized protein</fullName>
    </submittedName>
</protein>